<reference evidence="10 11" key="1">
    <citation type="submission" date="2016-03" db="EMBL/GenBank/DDBJ databases">
        <authorList>
            <person name="Ploux O."/>
        </authorList>
    </citation>
    <scope>NUCLEOTIDE SEQUENCE [LARGE SCALE GENOMIC DNA]</scope>
    <source>
        <strain evidence="10 11">BER2</strain>
    </source>
</reference>
<evidence type="ECO:0000313" key="11">
    <source>
        <dbReference type="Proteomes" id="UP000075391"/>
    </source>
</evidence>
<dbReference type="PANTHER" id="PTHR30265">
    <property type="entry name" value="RHO-INTERACTING TRANSCRIPTION TERMINATION FACTOR NUSG"/>
    <property type="match status" value="1"/>
</dbReference>
<dbReference type="Pfam" id="PF00467">
    <property type="entry name" value="KOW"/>
    <property type="match status" value="1"/>
</dbReference>
<dbReference type="SMART" id="SM00738">
    <property type="entry name" value="NGN"/>
    <property type="match status" value="1"/>
</dbReference>
<keyword evidence="3 5" id="KW-0805">Transcription regulation</keyword>
<feature type="domain" description="NusG-like N-terminal" evidence="8">
    <location>
        <begin position="2"/>
        <end position="111"/>
    </location>
</feature>
<dbReference type="InterPro" id="IPR001062">
    <property type="entry name" value="Transcrpt_antiterm_NusG"/>
</dbReference>
<dbReference type="HAMAP" id="MF_00948">
    <property type="entry name" value="NusG"/>
    <property type="match status" value="1"/>
</dbReference>
<evidence type="ECO:0000256" key="4">
    <source>
        <dbReference type="ARBA" id="ARBA00023163"/>
    </source>
</evidence>
<accession>A0A150WGP4</accession>
<evidence type="ECO:0000256" key="2">
    <source>
        <dbReference type="ARBA" id="ARBA00022814"/>
    </source>
</evidence>
<evidence type="ECO:0000256" key="1">
    <source>
        <dbReference type="ARBA" id="ARBA00022472"/>
    </source>
</evidence>
<keyword evidence="4 5" id="KW-0804">Transcription</keyword>
<dbReference type="FunFam" id="2.30.30.30:FF:000002">
    <property type="entry name" value="Transcription termination/antitermination factor NusG"/>
    <property type="match status" value="1"/>
</dbReference>
<comment type="similarity">
    <text evidence="5 7">Belongs to the NusG family.</text>
</comment>
<name>A0A150WGP4_BDEBC</name>
<dbReference type="InterPro" id="IPR005824">
    <property type="entry name" value="KOW"/>
</dbReference>
<dbReference type="InterPro" id="IPR006645">
    <property type="entry name" value="NGN-like_dom"/>
</dbReference>
<dbReference type="InterPro" id="IPR015869">
    <property type="entry name" value="Transcrpt_antiterm_NusG_bac_CS"/>
</dbReference>
<dbReference type="InterPro" id="IPR047050">
    <property type="entry name" value="NGN"/>
</dbReference>
<dbReference type="NCBIfam" id="TIGR00922">
    <property type="entry name" value="nusG"/>
    <property type="match status" value="1"/>
</dbReference>
<dbReference type="Pfam" id="PF02357">
    <property type="entry name" value="NusG"/>
    <property type="match status" value="1"/>
</dbReference>
<evidence type="ECO:0000313" key="10">
    <source>
        <dbReference type="EMBL" id="KYG61991.1"/>
    </source>
</evidence>
<evidence type="ECO:0000256" key="6">
    <source>
        <dbReference type="NCBIfam" id="TIGR00922"/>
    </source>
</evidence>
<keyword evidence="1 5" id="KW-0806">Transcription termination</keyword>
<evidence type="ECO:0000256" key="3">
    <source>
        <dbReference type="ARBA" id="ARBA00023015"/>
    </source>
</evidence>
<dbReference type="InterPro" id="IPR043425">
    <property type="entry name" value="NusG-like"/>
</dbReference>
<dbReference type="SMART" id="SM00739">
    <property type="entry name" value="KOW"/>
    <property type="match status" value="1"/>
</dbReference>
<dbReference type="RefSeq" id="WP_063244108.1">
    <property type="nucleotide sequence ID" value="NZ_CP168967.1"/>
</dbReference>
<dbReference type="PROSITE" id="PS01014">
    <property type="entry name" value="NUSG"/>
    <property type="match status" value="1"/>
</dbReference>
<dbReference type="PANTHER" id="PTHR30265:SF2">
    <property type="entry name" value="TRANSCRIPTION TERMINATION_ANTITERMINATION PROTEIN NUSG"/>
    <property type="match status" value="1"/>
</dbReference>
<dbReference type="Proteomes" id="UP000075391">
    <property type="component" value="Unassembled WGS sequence"/>
</dbReference>
<dbReference type="GO" id="GO:0005829">
    <property type="term" value="C:cytosol"/>
    <property type="evidence" value="ECO:0007669"/>
    <property type="project" value="TreeGrafter"/>
</dbReference>
<dbReference type="InterPro" id="IPR008991">
    <property type="entry name" value="Translation_prot_SH3-like_sf"/>
</dbReference>
<dbReference type="Gene3D" id="2.30.30.30">
    <property type="match status" value="1"/>
</dbReference>
<dbReference type="InterPro" id="IPR036735">
    <property type="entry name" value="NGN_dom_sf"/>
</dbReference>
<organism evidence="10 11">
    <name type="scientific">Bdellovibrio bacteriovorus</name>
    <dbReference type="NCBI Taxonomy" id="959"/>
    <lineage>
        <taxon>Bacteria</taxon>
        <taxon>Pseudomonadati</taxon>
        <taxon>Bdellovibrionota</taxon>
        <taxon>Bdellovibrionia</taxon>
        <taxon>Bdellovibrionales</taxon>
        <taxon>Pseudobdellovibrionaceae</taxon>
        <taxon>Bdellovibrio</taxon>
    </lineage>
</organism>
<dbReference type="GO" id="GO:0032784">
    <property type="term" value="P:regulation of DNA-templated transcription elongation"/>
    <property type="evidence" value="ECO:0007669"/>
    <property type="project" value="InterPro"/>
</dbReference>
<evidence type="ECO:0000256" key="5">
    <source>
        <dbReference type="HAMAP-Rule" id="MF_00948"/>
    </source>
</evidence>
<dbReference type="AlphaFoldDB" id="A0A150WGP4"/>
<protein>
    <recommendedName>
        <fullName evidence="5 6">Transcription termination/antitermination protein NusG</fullName>
    </recommendedName>
</protein>
<comment type="caution">
    <text evidence="10">The sequence shown here is derived from an EMBL/GenBank/DDBJ whole genome shotgun (WGS) entry which is preliminary data.</text>
</comment>
<dbReference type="SUPFAM" id="SSF82679">
    <property type="entry name" value="N-utilization substance G protein NusG, N-terminal domain"/>
    <property type="match status" value="1"/>
</dbReference>
<evidence type="ECO:0000259" key="8">
    <source>
        <dbReference type="SMART" id="SM00738"/>
    </source>
</evidence>
<dbReference type="EMBL" id="LUKF01000016">
    <property type="protein sequence ID" value="KYG61991.1"/>
    <property type="molecule type" value="Genomic_DNA"/>
</dbReference>
<gene>
    <name evidence="5" type="primary">nusG</name>
    <name evidence="10" type="ORF">AZI85_07220</name>
</gene>
<dbReference type="InterPro" id="IPR014722">
    <property type="entry name" value="Rib_uL2_dom2"/>
</dbReference>
<keyword evidence="2 5" id="KW-0889">Transcription antitermination</keyword>
<dbReference type="GO" id="GO:0006353">
    <property type="term" value="P:DNA-templated transcription termination"/>
    <property type="evidence" value="ECO:0007669"/>
    <property type="project" value="UniProtKB-UniRule"/>
</dbReference>
<dbReference type="SUPFAM" id="SSF50104">
    <property type="entry name" value="Translation proteins SH3-like domain"/>
    <property type="match status" value="1"/>
</dbReference>
<dbReference type="CDD" id="cd06091">
    <property type="entry name" value="KOW_NusG"/>
    <property type="match status" value="1"/>
</dbReference>
<comment type="function">
    <text evidence="5 7">Participates in transcription elongation, termination and antitermination.</text>
</comment>
<dbReference type="OrthoDB" id="5292322at2"/>
<dbReference type="PRINTS" id="PR00338">
    <property type="entry name" value="NUSGTNSCPFCT"/>
</dbReference>
<dbReference type="CDD" id="cd09891">
    <property type="entry name" value="NGN_Bact_1"/>
    <property type="match status" value="1"/>
</dbReference>
<dbReference type="GO" id="GO:0031564">
    <property type="term" value="P:transcription antitermination"/>
    <property type="evidence" value="ECO:0007669"/>
    <property type="project" value="UniProtKB-UniRule"/>
</dbReference>
<sequence>MDKKWYIVNVQTSCENTAKKAIEEKIKSNKMEEFFGEILIPAESVVELVKGQKQTKSRKFFPGYIFVQMFLNDETWHLVRNSSKVTGFVGGTKTRPPEVPEAEVLRVTQQMAGVAEKPKPKVKFSVGENVTVIDGPFSNFQGSVEEVNEDKGKLKVLVSIFGRPTPVELDYIQVEKQ</sequence>
<feature type="domain" description="KOW" evidence="9">
    <location>
        <begin position="123"/>
        <end position="150"/>
    </location>
</feature>
<evidence type="ECO:0000256" key="7">
    <source>
        <dbReference type="RuleBase" id="RU000538"/>
    </source>
</evidence>
<dbReference type="GO" id="GO:0006354">
    <property type="term" value="P:DNA-templated transcription elongation"/>
    <property type="evidence" value="ECO:0007669"/>
    <property type="project" value="UniProtKB-UniRule"/>
</dbReference>
<evidence type="ECO:0000259" key="9">
    <source>
        <dbReference type="SMART" id="SM00739"/>
    </source>
</evidence>
<dbReference type="Gene3D" id="3.30.70.940">
    <property type="entry name" value="NusG, N-terminal domain"/>
    <property type="match status" value="1"/>
</dbReference>
<proteinExistence type="inferred from homology"/>